<protein>
    <recommendedName>
        <fullName evidence="3">DUF3987 domain-containing protein</fullName>
    </recommendedName>
</protein>
<dbReference type="InterPro" id="IPR025048">
    <property type="entry name" value="DUF3987"/>
</dbReference>
<comment type="caution">
    <text evidence="1">The sequence shown here is derived from an EMBL/GenBank/DDBJ whole genome shotgun (WGS) entry which is preliminary data.</text>
</comment>
<sequence length="436" mass="47099">MTALEVVRTSTNNARPLISPFPGPMESLVSISMKHQHRLQPALTVGAALAAMSACMHGRWALDDGLRGNLYIAGLAGTGSGKDGPLKLIETLAEVGGGQAVSNIGSGQGIEDSLCMTLERRLVLCVDELAHLIGAISGNKAASYQTAAEKMLLELFSRSGSSITTRTLARRPSITLYHPYVTLFGVTTHAKMRGIPASLIETGFLGRCLLVDGEDFPPPAYPVRGDLYSEIESALGATARSVSRFGSPMTRPEDDVQVVPRTSQAMELEREAGDAFYEGARSADATRRALCMRALEMAKRIALVLAVWDDVQVVTPDHLEWGVRFVRYSHACLSGFTDSMTDSQVVRDARKIEQTMRDAISGKRPFTGVRFEEANNIAVDHGLVSHSALLKKSRLDSATFGRCIKHLESEGAVAVERHQRSTRGGPSSEVFYVLPG</sequence>
<dbReference type="EMBL" id="CAJQYY010000034">
    <property type="protein sequence ID" value="CAG4920417.1"/>
    <property type="molecule type" value="Genomic_DNA"/>
</dbReference>
<evidence type="ECO:0000313" key="2">
    <source>
        <dbReference type="Proteomes" id="UP000789752"/>
    </source>
</evidence>
<reference evidence="1 2" key="1">
    <citation type="submission" date="2021-04" db="EMBL/GenBank/DDBJ databases">
        <authorList>
            <person name="Vanwijnsberghe S."/>
        </authorList>
    </citation>
    <scope>NUCLEOTIDE SEQUENCE [LARGE SCALE GENOMIC DNA]</scope>
    <source>
        <strain evidence="1 2">LMG 32171</strain>
    </source>
</reference>
<organism evidence="1 2">
    <name type="scientific">Paraburkholderia gardini</name>
    <dbReference type="NCBI Taxonomy" id="2823469"/>
    <lineage>
        <taxon>Bacteria</taxon>
        <taxon>Pseudomonadati</taxon>
        <taxon>Pseudomonadota</taxon>
        <taxon>Betaproteobacteria</taxon>
        <taxon>Burkholderiales</taxon>
        <taxon>Burkholderiaceae</taxon>
        <taxon>Paraburkholderia</taxon>
    </lineage>
</organism>
<gene>
    <name evidence="1" type="ORF">R54767_04713</name>
</gene>
<evidence type="ECO:0008006" key="3">
    <source>
        <dbReference type="Google" id="ProtNLM"/>
    </source>
</evidence>
<proteinExistence type="predicted"/>
<keyword evidence="2" id="KW-1185">Reference proteome</keyword>
<dbReference type="Pfam" id="PF13148">
    <property type="entry name" value="DUF3987"/>
    <property type="match status" value="1"/>
</dbReference>
<evidence type="ECO:0000313" key="1">
    <source>
        <dbReference type="EMBL" id="CAG4920417.1"/>
    </source>
</evidence>
<dbReference type="RefSeq" id="WP_228982863.1">
    <property type="nucleotide sequence ID" value="NZ_CAJQYY010000034.1"/>
</dbReference>
<accession>A0ABM8UA75</accession>
<name>A0ABM8UA75_9BURK</name>
<dbReference type="Proteomes" id="UP000789752">
    <property type="component" value="Unassembled WGS sequence"/>
</dbReference>